<dbReference type="Proteomes" id="UP000515154">
    <property type="component" value="Unplaced"/>
</dbReference>
<evidence type="ECO:0000313" key="2">
    <source>
        <dbReference type="RefSeq" id="XP_036354940.1"/>
    </source>
</evidence>
<keyword evidence="1" id="KW-1185">Reference proteome</keyword>
<dbReference type="RefSeq" id="XP_036354940.1">
    <property type="nucleotide sequence ID" value="XM_036499047.1"/>
</dbReference>
<gene>
    <name evidence="2" type="primary">LOC118761277</name>
</gene>
<dbReference type="InterPro" id="IPR043151">
    <property type="entry name" value="BAH_sf"/>
</dbReference>
<accession>A0A7E6EIZ2</accession>
<reference evidence="2" key="1">
    <citation type="submission" date="2025-08" db="UniProtKB">
        <authorList>
            <consortium name="RefSeq"/>
        </authorList>
    </citation>
    <scope>IDENTIFICATION</scope>
</reference>
<evidence type="ECO:0000313" key="1">
    <source>
        <dbReference type="Proteomes" id="UP000515154"/>
    </source>
</evidence>
<dbReference type="AlphaFoldDB" id="A0A7E6EIZ2"/>
<name>A0A7E6EIZ2_9MOLL</name>
<sequence>MRGRAKKKYYQKLKHKSKIYSVGLYVRLHKAGNRSRNYLFCRILSLYETVLNTKRMKIEHFHTYNQLYNSGDKINDNILIKSMKRNQKCFRVTDIADNISVVPYHEFLEIRNSDDVNKKLKTFYIQE</sequence>
<organism evidence="1 2">
    <name type="scientific">Octopus sinensis</name>
    <name type="common">East Asian common octopus</name>
    <dbReference type="NCBI Taxonomy" id="2607531"/>
    <lineage>
        <taxon>Eukaryota</taxon>
        <taxon>Metazoa</taxon>
        <taxon>Spiralia</taxon>
        <taxon>Lophotrochozoa</taxon>
        <taxon>Mollusca</taxon>
        <taxon>Cephalopoda</taxon>
        <taxon>Coleoidea</taxon>
        <taxon>Octopodiformes</taxon>
        <taxon>Octopoda</taxon>
        <taxon>Incirrata</taxon>
        <taxon>Octopodidae</taxon>
        <taxon>Octopus</taxon>
    </lineage>
</organism>
<proteinExistence type="predicted"/>
<dbReference type="KEGG" id="osn:118761277"/>
<protein>
    <submittedName>
        <fullName evidence="2">Uncharacterized protein LOC118761277</fullName>
    </submittedName>
</protein>
<dbReference type="Gene3D" id="2.30.30.490">
    <property type="match status" value="1"/>
</dbReference>